<organism evidence="1 2">
    <name type="scientific">Desulfobaculum xiamenense</name>
    <dbReference type="NCBI Taxonomy" id="995050"/>
    <lineage>
        <taxon>Bacteria</taxon>
        <taxon>Pseudomonadati</taxon>
        <taxon>Thermodesulfobacteriota</taxon>
        <taxon>Desulfovibrionia</taxon>
        <taxon>Desulfovibrionales</taxon>
        <taxon>Desulfovibrionaceae</taxon>
        <taxon>Desulfobaculum</taxon>
    </lineage>
</organism>
<name>A0A846QHJ3_9BACT</name>
<accession>A0A846QHJ3</accession>
<dbReference type="EMBL" id="JAATJA010000001">
    <property type="protein sequence ID" value="NJB67738.1"/>
    <property type="molecule type" value="Genomic_DNA"/>
</dbReference>
<dbReference type="SUPFAM" id="SSF54285">
    <property type="entry name" value="MoaD/ThiS"/>
    <property type="match status" value="1"/>
</dbReference>
<reference evidence="1 2" key="1">
    <citation type="submission" date="2020-03" db="EMBL/GenBank/DDBJ databases">
        <title>Genomic Encyclopedia of Type Strains, Phase IV (KMG-IV): sequencing the most valuable type-strain genomes for metagenomic binning, comparative biology and taxonomic classification.</title>
        <authorList>
            <person name="Goeker M."/>
        </authorList>
    </citation>
    <scope>NUCLEOTIDE SEQUENCE [LARGE SCALE GENOMIC DNA]</scope>
    <source>
        <strain evidence="1 2">DSM 24233</strain>
    </source>
</reference>
<comment type="caution">
    <text evidence="1">The sequence shown here is derived from an EMBL/GenBank/DDBJ whole genome shotgun (WGS) entry which is preliminary data.</text>
</comment>
<proteinExistence type="predicted"/>
<keyword evidence="2" id="KW-1185">Reference proteome</keyword>
<dbReference type="InterPro" id="IPR012675">
    <property type="entry name" value="Beta-grasp_dom_sf"/>
</dbReference>
<evidence type="ECO:0000313" key="2">
    <source>
        <dbReference type="Proteomes" id="UP000580856"/>
    </source>
</evidence>
<protein>
    <submittedName>
        <fullName evidence="1">Sulfur carrier protein</fullName>
    </submittedName>
</protein>
<dbReference type="InterPro" id="IPR016155">
    <property type="entry name" value="Mopterin_synth/thiamin_S_b"/>
</dbReference>
<dbReference type="AlphaFoldDB" id="A0A846QHJ3"/>
<dbReference type="Gene3D" id="3.10.20.30">
    <property type="match status" value="1"/>
</dbReference>
<gene>
    <name evidence="1" type="ORF">GGQ74_001378</name>
</gene>
<sequence>MITIHIIPAGETREIQKPNTVLQLLNRLGLRRTDALIIRGDEMLTQDRTIDNEDHITIRMVGSRG</sequence>
<dbReference type="Proteomes" id="UP000580856">
    <property type="component" value="Unassembled WGS sequence"/>
</dbReference>
<dbReference type="RefSeq" id="WP_167940769.1">
    <property type="nucleotide sequence ID" value="NZ_JAATJA010000001.1"/>
</dbReference>
<evidence type="ECO:0000313" key="1">
    <source>
        <dbReference type="EMBL" id="NJB67738.1"/>
    </source>
</evidence>